<feature type="domain" description="Small ribosomal subunit protein mS35 mitochondrial conserved" evidence="2">
    <location>
        <begin position="237"/>
        <end position="312"/>
    </location>
</feature>
<dbReference type="EMBL" id="JAPDMZ010000006">
    <property type="protein sequence ID" value="KAK0557343.1"/>
    <property type="molecule type" value="Genomic_DNA"/>
</dbReference>
<feature type="compositionally biased region" description="Polar residues" evidence="1">
    <location>
        <begin position="49"/>
        <end position="58"/>
    </location>
</feature>
<keyword evidence="3" id="KW-0687">Ribonucleoprotein</keyword>
<comment type="caution">
    <text evidence="3">The sequence shown here is derived from an EMBL/GenBank/DDBJ whole genome shotgun (WGS) entry which is preliminary data.</text>
</comment>
<dbReference type="GO" id="GO:0005763">
    <property type="term" value="C:mitochondrial small ribosomal subunit"/>
    <property type="evidence" value="ECO:0007669"/>
    <property type="project" value="TreeGrafter"/>
</dbReference>
<gene>
    <name evidence="3" type="primary">RSM24</name>
    <name evidence="3" type="ORF">OC846_000562</name>
</gene>
<sequence length="313" mass="34763">MSLPRIARRTSSSVLSGSSCCAASSSSSSTIVTPAGPSALASSHELNRRSFSTSSSANAKPRKGRTDPNAPYNIRKLKPFGYDDVTTIGHETLQLNREFLRMFRLVELELPKLAEFKQAFVPPVSSDYHNIVKLRFVHHQGQVHPENKKCVLTLDIGPLFSHPAQPLPTAAAKHKFLLLAGERYDPHAGLKEARDRVRVSTHQPKDDGPASSALNGSDRRMPEARLSDEQEADLEKDWLGQIKIGSERFPTQVMNARWCLDTLQKLIEEANVNPEAYAAVPLDPRSSLAREARKPQLGRSDAVSIRDFPREWL</sequence>
<evidence type="ECO:0000313" key="4">
    <source>
        <dbReference type="Proteomes" id="UP001176517"/>
    </source>
</evidence>
<dbReference type="AlphaFoldDB" id="A0AAN6H0M3"/>
<evidence type="ECO:0000259" key="2">
    <source>
        <dbReference type="Pfam" id="PF10213"/>
    </source>
</evidence>
<reference evidence="3" key="1">
    <citation type="journal article" date="2023" name="PhytoFront">
        <title>Draft Genome Resources of Seven Strains of Tilletia horrida, Causal Agent of Kernel Smut of Rice.</title>
        <authorList>
            <person name="Khanal S."/>
            <person name="Antony Babu S."/>
            <person name="Zhou X.G."/>
        </authorList>
    </citation>
    <scope>NUCLEOTIDE SEQUENCE</scope>
    <source>
        <strain evidence="3">TX6</strain>
    </source>
</reference>
<feature type="region of interest" description="Disordered" evidence="1">
    <location>
        <begin position="190"/>
        <end position="232"/>
    </location>
</feature>
<dbReference type="GO" id="GO:0003735">
    <property type="term" value="F:structural constituent of ribosome"/>
    <property type="evidence" value="ECO:0007669"/>
    <property type="project" value="InterPro"/>
</dbReference>
<dbReference type="Proteomes" id="UP001176517">
    <property type="component" value="Unassembled WGS sequence"/>
</dbReference>
<keyword evidence="4" id="KW-1185">Reference proteome</keyword>
<dbReference type="Pfam" id="PF10213">
    <property type="entry name" value="MRP-S28"/>
    <property type="match status" value="2"/>
</dbReference>
<proteinExistence type="predicted"/>
<evidence type="ECO:0000256" key="1">
    <source>
        <dbReference type="SAM" id="MobiDB-lite"/>
    </source>
</evidence>
<dbReference type="PANTHER" id="PTHR13490">
    <property type="entry name" value="MITOCHONDRIAL 28S RIBOSOMAL PROTEIN S28"/>
    <property type="match status" value="1"/>
</dbReference>
<dbReference type="PROSITE" id="PS51257">
    <property type="entry name" value="PROKAR_LIPOPROTEIN"/>
    <property type="match status" value="1"/>
</dbReference>
<protein>
    <submittedName>
        <fullName evidence="3">37S ribosomal protein S24, mitochondrial</fullName>
    </submittedName>
</protein>
<dbReference type="InterPro" id="IPR039848">
    <property type="entry name" value="Ribosomal_mS35_mt"/>
</dbReference>
<evidence type="ECO:0000313" key="3">
    <source>
        <dbReference type="EMBL" id="KAK0557343.1"/>
    </source>
</evidence>
<feature type="compositionally biased region" description="Low complexity" evidence="1">
    <location>
        <begin position="11"/>
        <end position="29"/>
    </location>
</feature>
<name>A0AAN6H0M3_9BASI</name>
<feature type="domain" description="Small ribosomal subunit protein mS35 mitochondrial conserved" evidence="2">
    <location>
        <begin position="129"/>
        <end position="201"/>
    </location>
</feature>
<accession>A0AAN6H0M3</accession>
<dbReference type="GO" id="GO:0032543">
    <property type="term" value="P:mitochondrial translation"/>
    <property type="evidence" value="ECO:0007669"/>
    <property type="project" value="InterPro"/>
</dbReference>
<dbReference type="PANTHER" id="PTHR13490:SF0">
    <property type="entry name" value="SMALL RIBOSOMAL SUBUNIT PROTEIN MS35"/>
    <property type="match status" value="1"/>
</dbReference>
<keyword evidence="3" id="KW-0689">Ribosomal protein</keyword>
<feature type="region of interest" description="Disordered" evidence="1">
    <location>
        <begin position="1"/>
        <end position="73"/>
    </location>
</feature>
<feature type="compositionally biased region" description="Basic and acidic residues" evidence="1">
    <location>
        <begin position="217"/>
        <end position="232"/>
    </location>
</feature>
<dbReference type="InterPro" id="IPR019349">
    <property type="entry name" value="Ribosomal_mS35_mit"/>
</dbReference>
<feature type="compositionally biased region" description="Basic and acidic residues" evidence="1">
    <location>
        <begin position="190"/>
        <end position="208"/>
    </location>
</feature>
<organism evidence="3 4">
    <name type="scientific">Tilletia horrida</name>
    <dbReference type="NCBI Taxonomy" id="155126"/>
    <lineage>
        <taxon>Eukaryota</taxon>
        <taxon>Fungi</taxon>
        <taxon>Dikarya</taxon>
        <taxon>Basidiomycota</taxon>
        <taxon>Ustilaginomycotina</taxon>
        <taxon>Exobasidiomycetes</taxon>
        <taxon>Tilletiales</taxon>
        <taxon>Tilletiaceae</taxon>
        <taxon>Tilletia</taxon>
    </lineage>
</organism>